<dbReference type="CDD" id="cd00303">
    <property type="entry name" value="retropepsin_like"/>
    <property type="match status" value="1"/>
</dbReference>
<dbReference type="Gene3D" id="2.40.70.10">
    <property type="entry name" value="Acid Proteases"/>
    <property type="match status" value="1"/>
</dbReference>
<dbReference type="PANTHER" id="PTHR47331">
    <property type="entry name" value="PHD-TYPE DOMAIN-CONTAINING PROTEIN"/>
    <property type="match status" value="1"/>
</dbReference>
<dbReference type="SUPFAM" id="SSF57756">
    <property type="entry name" value="Retrovirus zinc finger-like domains"/>
    <property type="match status" value="2"/>
</dbReference>
<dbReference type="SUPFAM" id="SSF56672">
    <property type="entry name" value="DNA/RNA polymerases"/>
    <property type="match status" value="2"/>
</dbReference>
<keyword evidence="1" id="KW-0479">Metal-binding</keyword>
<dbReference type="InterPro" id="IPR001878">
    <property type="entry name" value="Znf_CCHC"/>
</dbReference>
<dbReference type="InterPro" id="IPR008042">
    <property type="entry name" value="Retrotrans_Pao"/>
</dbReference>
<feature type="non-terminal residue" evidence="4">
    <location>
        <position position="1"/>
    </location>
</feature>
<evidence type="ECO:0000313" key="5">
    <source>
        <dbReference type="Proteomes" id="UP001235939"/>
    </source>
</evidence>
<proteinExistence type="predicted"/>
<dbReference type="InterPro" id="IPR036875">
    <property type="entry name" value="Znf_CCHC_sf"/>
</dbReference>
<keyword evidence="2" id="KW-0175">Coiled coil</keyword>
<dbReference type="Gene3D" id="3.10.10.10">
    <property type="entry name" value="HIV Type 1 Reverse Transcriptase, subunit A, domain 1"/>
    <property type="match status" value="1"/>
</dbReference>
<feature type="domain" description="CCHC-type" evidence="3">
    <location>
        <begin position="300"/>
        <end position="314"/>
    </location>
</feature>
<keyword evidence="1" id="KW-0863">Zinc-finger</keyword>
<gene>
    <name evidence="4" type="ORF">LAZ67_3004691</name>
</gene>
<name>A0ABY6KAF4_9ARAC</name>
<dbReference type="EMBL" id="CP092865">
    <property type="protein sequence ID" value="UYV65558.1"/>
    <property type="molecule type" value="Genomic_DNA"/>
</dbReference>
<evidence type="ECO:0000259" key="3">
    <source>
        <dbReference type="PROSITE" id="PS50158"/>
    </source>
</evidence>
<dbReference type="InterPro" id="IPR043128">
    <property type="entry name" value="Rev_trsase/Diguanyl_cyclase"/>
</dbReference>
<organism evidence="4 5">
    <name type="scientific">Cordylochernes scorpioides</name>
    <dbReference type="NCBI Taxonomy" id="51811"/>
    <lineage>
        <taxon>Eukaryota</taxon>
        <taxon>Metazoa</taxon>
        <taxon>Ecdysozoa</taxon>
        <taxon>Arthropoda</taxon>
        <taxon>Chelicerata</taxon>
        <taxon>Arachnida</taxon>
        <taxon>Pseudoscorpiones</taxon>
        <taxon>Cheliferoidea</taxon>
        <taxon>Chernetidae</taxon>
        <taxon>Cordylochernes</taxon>
    </lineage>
</organism>
<feature type="coiled-coil region" evidence="2">
    <location>
        <begin position="38"/>
        <end position="65"/>
    </location>
</feature>
<evidence type="ECO:0000256" key="1">
    <source>
        <dbReference type="PROSITE-ProRule" id="PRU00047"/>
    </source>
</evidence>
<dbReference type="InterPro" id="IPR005312">
    <property type="entry name" value="DUF1759"/>
</dbReference>
<dbReference type="PROSITE" id="PS00141">
    <property type="entry name" value="ASP_PROTEASE"/>
    <property type="match status" value="2"/>
</dbReference>
<dbReference type="PROSITE" id="PS50158">
    <property type="entry name" value="ZF_CCHC"/>
    <property type="match status" value="1"/>
</dbReference>
<dbReference type="Gene3D" id="3.30.70.270">
    <property type="match status" value="1"/>
</dbReference>
<evidence type="ECO:0000313" key="4">
    <source>
        <dbReference type="EMBL" id="UYV65558.1"/>
    </source>
</evidence>
<dbReference type="Pfam" id="PF05380">
    <property type="entry name" value="Peptidase_A17"/>
    <property type="match status" value="2"/>
</dbReference>
<dbReference type="Proteomes" id="UP001235939">
    <property type="component" value="Chromosome 03"/>
</dbReference>
<dbReference type="CDD" id="cd01644">
    <property type="entry name" value="RT_pepA17"/>
    <property type="match status" value="1"/>
</dbReference>
<dbReference type="InterPro" id="IPR021109">
    <property type="entry name" value="Peptidase_aspartic_dom_sf"/>
</dbReference>
<dbReference type="InterPro" id="IPR001969">
    <property type="entry name" value="Aspartic_peptidase_AS"/>
</dbReference>
<dbReference type="SMART" id="SM00343">
    <property type="entry name" value="ZnF_C2HC"/>
    <property type="match status" value="3"/>
</dbReference>
<keyword evidence="5" id="KW-1185">Reference proteome</keyword>
<protein>
    <recommendedName>
        <fullName evidence="3">CCHC-type domain-containing protein</fullName>
    </recommendedName>
</protein>
<sequence>MSRDERILQRKLSYQKRRIDGFIESVDSIIEAGETIRLEIMGEELKEIKEKIEKLYDELFSLDEVDIDKESEACDSSMNKIGSLRVKIENERKLKDKLADIKPNGSQANIKLPQFDLPIYDGDMGNWINFKELFLTTIDAHPGLTNIQKLQYLNSAVKGEAARLIRGFPLLSENYGQAWSTLLSRYDNPRELAYAQQKLSENLRLDWELSVDNTLPSYDKFIAFISRHARSMSCAVKECSKREETTGSRFPKCQSYGMLIEKSDTCILCKSKHHPLYMCNLFCKMPLKEKLNVVESHKLCFNCLRKGHFSWNCRLNQRCKVCKGKHHTMIHYDKPSTEGASAQVENTTPKEHESAINLTNTQQANCNDSHVLLATARIKIKNGLGKLCTCRALLDSGSQVTMITKGCCERLGLVQRKSDRMIIGVGNTPVQHSSSTVSVTFCPLNNSEEFSVEAVVTGVLTSEIPNFRLKDPNWPTLKNLKLADPEFYIQAPIDMILGADIYTELMLNGSISLGEGLPMAINTRLGWVLLGKLMGTSESNTEVCNLSLQSEPELEFVMKRFWEIESVPSPDLCTQDEDCERLFSNNHGRDSHGRYWVKLPFRQHRPLLGESREKALRRFLSLEGKLCKNVKLYDQYRGFMKEYEHLNHMERVPIAEVKRELCRCYYMPHHPVIREQSTTTKMRVVFDASAKSENNVSLNQFLYKGPKIQQDVFFILLRFRTYPVAITADIEKMYRQIRIHPEDADYQRILWRPSPEEPVVDYRLLTVTYGTTSAPFLAMRTLQQLAEDEGQNYPEASRVTLNDFYVDDLLTGAQTIAETKELLDQLKDLMKKGGFHLRKWNSNCHEIVSHVEEMNEEKKINLEKGAISKILGIVWDHVQDTFRVNITLPEEVVTKRDLLSNIARIFDPIGFLSPTTVAMANLQRQTAVKEVEDLEGLPVYHRAILKENGEWPEVTKAIQCSYPKVFVGDGTHLYLLIEDVESLDGPNVRSDWVRAVFVHAGKESKYLWKLNLKSKQWTELPTYVKYRDSQYTAVALDLVFILGPADKEHETGEKYLSFFKARRCELPKFGLLPESTYDLLRSWLRFPSNLNQGSAAGGKKDLKMVEEYREKAVAWKYLLKKRSLVVAEGMQRETATATKKEYPGEIGRPTLTGMVKLPKLTMERFYGEISQWLNFWNAFDSSINRNEHLTKIDKFNYLKAYLGGTAAQTVEGFCLSEENYDKAVELLKKRFGKGERLIDVHMNNLLALKPLRVTKDVRAFRELYGRILVQIRSLESLGVVVESYGNLLCPLLLKLLPSDLKLELHREFTGAFSLGDLIEFLERQLIALESTFGTRDEITAGQPSNEHPQSQSSIVKYRRNERNPLPTAACFLNASEAVNKRKNCAFCERDHESTKCEFAENLTLEDKLGKLKKKGACFRCLKYGHLSKFCKVKTSCTSCGELRHSRIMCPRKNQNATPARGMMRDETLTNLTTPVVLLPTLRVTIRGKCKERMGRILIDTGSQRSYVLQDTAEEMGYECSKKESLRHSLFGGSNTELYEQGVYDIRLSNLDGSYGCNFEALSQDVICDSVPRVHQGADIAGKLLTGEHRRLPSGLVAVQTRLGWTLMGKIPATEEETSVSGLCTTSLLTSDLENLWRLEAIGISDARQDDSIQKETEEYFARTISQDCEGRYQVALPWIRERELLTDNRDVAEKRLANVRKHLVNTGNLAEYEDILEKWLRNKIIERVIDNIYINVKACTICHIDQFLKRIVQPPKKSEIGVSSDIEKAFLQIGIREEDRDYLRFLWYDKEGNVMVLRHARVVFGITTSPYLLLATLFHHLNKAPEHWQETAELLRESLYIDNCVASFSKVTDMEKFVDEAQRLLASAHFNLRDWTSNVTSIMCDGPRSDRGRLLGMTWNQEKDTLACSLENLEIQGPINKRKVLSLASRIFDPVGFTCPVTLVPRLILQETWLLKLSWDEPLPENLSCEFLRWLAKLESLKSIAIPRWLCYREEHRIGTTLHVFCDASRASYATCIFLRIESEREVTCQLVQARSRVAPLKGTTIPRLELLACLVGARLVNNVVRDLKFEDMERFYWTDSMNALYWIKGKDNWATFVMNRVMEIRSLSETE</sequence>
<reference evidence="4 5" key="1">
    <citation type="submission" date="2022-01" db="EMBL/GenBank/DDBJ databases">
        <title>A chromosomal length assembly of Cordylochernes scorpioides.</title>
        <authorList>
            <person name="Zeh D."/>
            <person name="Zeh J."/>
        </authorList>
    </citation>
    <scope>NUCLEOTIDE SEQUENCE [LARGE SCALE GENOMIC DNA]</scope>
    <source>
        <strain evidence="4">IN4F17</strain>
        <tissue evidence="4">Whole Body</tissue>
    </source>
</reference>
<accession>A0ABY6KAF4</accession>
<evidence type="ECO:0000256" key="2">
    <source>
        <dbReference type="SAM" id="Coils"/>
    </source>
</evidence>
<dbReference type="SUPFAM" id="SSF50630">
    <property type="entry name" value="Acid proteases"/>
    <property type="match status" value="1"/>
</dbReference>
<keyword evidence="1" id="KW-0862">Zinc</keyword>
<dbReference type="Pfam" id="PF03564">
    <property type="entry name" value="DUF1759"/>
    <property type="match status" value="2"/>
</dbReference>
<dbReference type="InterPro" id="IPR043502">
    <property type="entry name" value="DNA/RNA_pol_sf"/>
</dbReference>
<dbReference type="Gene3D" id="4.10.60.10">
    <property type="entry name" value="Zinc finger, CCHC-type"/>
    <property type="match status" value="1"/>
</dbReference>
<dbReference type="PANTHER" id="PTHR47331:SF5">
    <property type="entry name" value="RIBONUCLEASE H"/>
    <property type="match status" value="1"/>
</dbReference>